<dbReference type="AlphaFoldDB" id="A0A1G5V9V9"/>
<dbReference type="EMBL" id="FMXA01000005">
    <property type="protein sequence ID" value="SDA42640.1"/>
    <property type="molecule type" value="Genomic_DNA"/>
</dbReference>
<dbReference type="InterPro" id="IPR036412">
    <property type="entry name" value="HAD-like_sf"/>
</dbReference>
<accession>A0A1G5V9V9</accession>
<dbReference type="OrthoDB" id="9785423at2"/>
<dbReference type="STRING" id="209880.SAMN02910343_00507"/>
<dbReference type="RefSeq" id="WP_091363499.1">
    <property type="nucleotide sequence ID" value="NZ_FMXA01000005.1"/>
</dbReference>
<gene>
    <name evidence="1" type="ORF">SAMN02910343_00507</name>
</gene>
<dbReference type="InterPro" id="IPR023214">
    <property type="entry name" value="HAD_sf"/>
</dbReference>
<evidence type="ECO:0000313" key="2">
    <source>
        <dbReference type="Proteomes" id="UP000199689"/>
    </source>
</evidence>
<name>A0A1G5V9V9_9FIRM</name>
<dbReference type="GeneID" id="87755549"/>
<protein>
    <submittedName>
        <fullName evidence="1">Haloacid dehalogenase-like hydrolase</fullName>
    </submittedName>
</protein>
<proteinExistence type="predicted"/>
<dbReference type="Gene3D" id="3.40.50.1000">
    <property type="entry name" value="HAD superfamily/HAD-like"/>
    <property type="match status" value="1"/>
</dbReference>
<evidence type="ECO:0000313" key="1">
    <source>
        <dbReference type="EMBL" id="SDA42640.1"/>
    </source>
</evidence>
<dbReference type="GO" id="GO:0016787">
    <property type="term" value="F:hydrolase activity"/>
    <property type="evidence" value="ECO:0007669"/>
    <property type="project" value="UniProtKB-KW"/>
</dbReference>
<keyword evidence="1" id="KW-0378">Hydrolase</keyword>
<dbReference type="SUPFAM" id="SSF56784">
    <property type="entry name" value="HAD-like"/>
    <property type="match status" value="1"/>
</dbReference>
<reference evidence="1 2" key="1">
    <citation type="submission" date="2016-10" db="EMBL/GenBank/DDBJ databases">
        <authorList>
            <person name="de Groot N.N."/>
        </authorList>
    </citation>
    <scope>NUCLEOTIDE SEQUENCE [LARGE SCALE GENOMIC DNA]</scope>
    <source>
        <strain evidence="1 2">DSM 15230</strain>
    </source>
</reference>
<keyword evidence="2" id="KW-1185">Reference proteome</keyword>
<organism evidence="1 2">
    <name type="scientific">Allisonella histaminiformans</name>
    <dbReference type="NCBI Taxonomy" id="209880"/>
    <lineage>
        <taxon>Bacteria</taxon>
        <taxon>Bacillati</taxon>
        <taxon>Bacillota</taxon>
        <taxon>Negativicutes</taxon>
        <taxon>Veillonellales</taxon>
        <taxon>Veillonellaceae</taxon>
        <taxon>Allisonella</taxon>
    </lineage>
</organism>
<dbReference type="Proteomes" id="UP000199689">
    <property type="component" value="Unassembled WGS sequence"/>
</dbReference>
<sequence>MRDWKDKQPILAICYDFDYTLSPQNMQDGYISSLGADVAEFWKKSNDFAKDNNMDSNSAYMYLMLDLARGKIVLNRENLAAYGASVHLYPGVEGWFDRINAYGRLHGITVEHYILSSGLREMIDGTSIRKHFRAVFASSYYYNSRGEPKWPAQVINYTNKTQFLFRIEKDILDVNSMEVNRHYGEGEVRVPFRNIVYMGDSRTDIPCMKLVNSMGGHSIGIYENGQKEQVYDLVKDQRIRYFAEADYREGSRLDILMKAIIEKTKSYEKLENLHLEDMWEYREMS</sequence>